<name>A0A6J6MC26_9ZZZZ</name>
<proteinExistence type="predicted"/>
<protein>
    <submittedName>
        <fullName evidence="1">Unannotated protein</fullName>
    </submittedName>
</protein>
<reference evidence="1" key="1">
    <citation type="submission" date="2020-05" db="EMBL/GenBank/DDBJ databases">
        <authorList>
            <person name="Chiriac C."/>
            <person name="Salcher M."/>
            <person name="Ghai R."/>
            <person name="Kavagutti S V."/>
        </authorList>
    </citation>
    <scope>NUCLEOTIDE SEQUENCE</scope>
</reference>
<sequence length="128" mass="13762">MTWSLDTTNSVAGMVDGYGKGSANTQLMKVQAGAGDSTNNVALLALSYGGTDSSVGQWYVPSNSEVIAILSMSQNDNDFGGLIDQGWYWSSTQEPNDPSMIIASVHRYGSFVAAPKSWLLYLRPVRAF</sequence>
<dbReference type="EMBL" id="CAEZWZ010000047">
    <property type="protein sequence ID" value="CAB4670053.1"/>
    <property type="molecule type" value="Genomic_DNA"/>
</dbReference>
<evidence type="ECO:0000313" key="1">
    <source>
        <dbReference type="EMBL" id="CAB4670053.1"/>
    </source>
</evidence>
<accession>A0A6J6MC26</accession>
<organism evidence="1">
    <name type="scientific">freshwater metagenome</name>
    <dbReference type="NCBI Taxonomy" id="449393"/>
    <lineage>
        <taxon>unclassified sequences</taxon>
        <taxon>metagenomes</taxon>
        <taxon>ecological metagenomes</taxon>
    </lineage>
</organism>
<dbReference type="AlphaFoldDB" id="A0A6J6MC26"/>
<gene>
    <name evidence="1" type="ORF">UFOPK2329_00441</name>
</gene>